<comment type="function">
    <text evidence="1 7">Its primary function is the prevention of hypercalcemia. Upon release into the circulation, it lowers calcium transport by the gills, thereby reducing its rate of influx from the environment into the extracellular compartment. STC also stimulates phosphate reabsorption by renal proximal tubules. The consequence of this action is increased levels of plasma phosphate, which combines with excess calcium and promotes its disposal into bone and scales.</text>
</comment>
<proteinExistence type="inferred from homology"/>
<evidence type="ECO:0000256" key="2">
    <source>
        <dbReference type="ARBA" id="ARBA00008693"/>
    </source>
</evidence>
<feature type="transmembrane region" description="Helical" evidence="9">
    <location>
        <begin position="147"/>
        <end position="176"/>
    </location>
</feature>
<dbReference type="GO" id="GO:0005179">
    <property type="term" value="F:hormone activity"/>
    <property type="evidence" value="ECO:0007669"/>
    <property type="project" value="UniProtKB-KW"/>
</dbReference>
<dbReference type="OrthoDB" id="10025265at2759"/>
<keyword evidence="6 7" id="KW-1015">Disulfide bond</keyword>
<feature type="region of interest" description="Disordered" evidence="8">
    <location>
        <begin position="386"/>
        <end position="405"/>
    </location>
</feature>
<keyword evidence="9" id="KW-1133">Transmembrane helix</keyword>
<evidence type="ECO:0000256" key="9">
    <source>
        <dbReference type="SAM" id="Phobius"/>
    </source>
</evidence>
<dbReference type="GO" id="GO:0005615">
    <property type="term" value="C:extracellular space"/>
    <property type="evidence" value="ECO:0007669"/>
    <property type="project" value="UniProtKB-UniRule"/>
</dbReference>
<comment type="similarity">
    <text evidence="2 7">Belongs to the stanniocalcin family.</text>
</comment>
<dbReference type="Proteomes" id="UP000314294">
    <property type="component" value="Unassembled WGS sequence"/>
</dbReference>
<dbReference type="Pfam" id="PF03298">
    <property type="entry name" value="Stanniocalcin"/>
    <property type="match status" value="1"/>
</dbReference>
<evidence type="ECO:0000256" key="7">
    <source>
        <dbReference type="RuleBase" id="RU369112"/>
    </source>
</evidence>
<comment type="caution">
    <text evidence="10">The sequence shown here is derived from an EMBL/GenBank/DDBJ whole genome shotgun (WGS) entry which is preliminary data.</text>
</comment>
<dbReference type="PANTHER" id="PTHR11245:SF1">
    <property type="entry name" value="STANNIOCALCIN-1"/>
    <property type="match status" value="1"/>
</dbReference>
<keyword evidence="11" id="KW-1185">Reference proteome</keyword>
<evidence type="ECO:0000256" key="3">
    <source>
        <dbReference type="ARBA" id="ARBA00011748"/>
    </source>
</evidence>
<keyword evidence="7" id="KW-0964">Secreted</keyword>
<comment type="subunit">
    <text evidence="3 7">Homodimer; disulfide-linked.</text>
</comment>
<dbReference type="AlphaFoldDB" id="A0A4Z2I977"/>
<dbReference type="InterPro" id="IPR004978">
    <property type="entry name" value="Stanniocalcin"/>
</dbReference>
<evidence type="ECO:0000256" key="4">
    <source>
        <dbReference type="ARBA" id="ARBA00017831"/>
    </source>
</evidence>
<evidence type="ECO:0000256" key="1">
    <source>
        <dbReference type="ARBA" id="ARBA00003962"/>
    </source>
</evidence>
<evidence type="ECO:0000256" key="6">
    <source>
        <dbReference type="ARBA" id="ARBA00023157"/>
    </source>
</evidence>
<keyword evidence="5" id="KW-0372">Hormone</keyword>
<dbReference type="EMBL" id="SRLO01000116">
    <property type="protein sequence ID" value="TNN74301.1"/>
    <property type="molecule type" value="Genomic_DNA"/>
</dbReference>
<reference evidence="10 11" key="1">
    <citation type="submission" date="2019-03" db="EMBL/GenBank/DDBJ databases">
        <title>First draft genome of Liparis tanakae, snailfish: a comprehensive survey of snailfish specific genes.</title>
        <authorList>
            <person name="Kim W."/>
            <person name="Song I."/>
            <person name="Jeong J.-H."/>
            <person name="Kim D."/>
            <person name="Kim S."/>
            <person name="Ryu S."/>
            <person name="Song J.Y."/>
            <person name="Lee S.K."/>
        </authorList>
    </citation>
    <scope>NUCLEOTIDE SEQUENCE [LARGE SCALE GENOMIC DNA]</scope>
    <source>
        <tissue evidence="10">Muscle</tissue>
    </source>
</reference>
<evidence type="ECO:0000256" key="5">
    <source>
        <dbReference type="ARBA" id="ARBA00022702"/>
    </source>
</evidence>
<protein>
    <recommendedName>
        <fullName evidence="4 7">Stanniocalcin</fullName>
        <shortName evidence="7">STC</shortName>
    </recommendedName>
    <alternativeName>
        <fullName evidence="7">Corpuscles of Stannius protein</fullName>
    </alternativeName>
</protein>
<sequence>MPLPTSSQAKPRPSLALGASIHDGSRSGLIASGVHMAGVAGNYGLRVQSSIVRGGRGVRLLWPGDELETDGVRQMGGGVRCNVQARGDRRHEAALRHHEHEDFKVHAGYQGEALSCDVDGRDVMLKAECGAAESNTTSVKSKGNCRLISTIIIIIISSIIIIIIIISIMEGFILLLTGRTAQNYKSPSDVARCLNSALQVGCGAFACLENSTCDTDGMHDICKSFLYSAAKFDTQGKAFVKESLKCIANGITSKAFPTIRRCSTFQRMISEVQEECYSKLDICTVARSNPDAIGEVAQLPSHFPNRFYGKLLQSLMDCDEDTVERVRTSMVSRLGPEMTMLIQLLQNKPCPSTAVAAAAAIPTEVEGRGSWRWSIGPHMYKIQPNLRNTDSASHFGKKRSAGDSS</sequence>
<keyword evidence="9" id="KW-0812">Transmembrane</keyword>
<name>A0A4Z2I977_9TELE</name>
<comment type="subcellular location">
    <subcellularLocation>
        <location evidence="7">Secreted</location>
    </subcellularLocation>
</comment>
<evidence type="ECO:0000256" key="8">
    <source>
        <dbReference type="SAM" id="MobiDB-lite"/>
    </source>
</evidence>
<keyword evidence="9" id="KW-0472">Membrane</keyword>
<evidence type="ECO:0000313" key="10">
    <source>
        <dbReference type="EMBL" id="TNN74301.1"/>
    </source>
</evidence>
<accession>A0A4Z2I977</accession>
<dbReference type="PANTHER" id="PTHR11245">
    <property type="entry name" value="STANNIOCALCIN"/>
    <property type="match status" value="1"/>
</dbReference>
<dbReference type="GO" id="GO:0006874">
    <property type="term" value="P:intracellular calcium ion homeostasis"/>
    <property type="evidence" value="ECO:0007669"/>
    <property type="project" value="UniProtKB-UniRule"/>
</dbReference>
<organism evidence="10 11">
    <name type="scientific">Liparis tanakae</name>
    <name type="common">Tanaka's snailfish</name>
    <dbReference type="NCBI Taxonomy" id="230148"/>
    <lineage>
        <taxon>Eukaryota</taxon>
        <taxon>Metazoa</taxon>
        <taxon>Chordata</taxon>
        <taxon>Craniata</taxon>
        <taxon>Vertebrata</taxon>
        <taxon>Euteleostomi</taxon>
        <taxon>Actinopterygii</taxon>
        <taxon>Neopterygii</taxon>
        <taxon>Teleostei</taxon>
        <taxon>Neoteleostei</taxon>
        <taxon>Acanthomorphata</taxon>
        <taxon>Eupercaria</taxon>
        <taxon>Perciformes</taxon>
        <taxon>Cottioidei</taxon>
        <taxon>Cottales</taxon>
        <taxon>Liparidae</taxon>
        <taxon>Liparis</taxon>
    </lineage>
</organism>
<gene>
    <name evidence="10" type="primary">stc_1</name>
    <name evidence="10" type="ORF">EYF80_015544</name>
</gene>
<evidence type="ECO:0000313" key="11">
    <source>
        <dbReference type="Proteomes" id="UP000314294"/>
    </source>
</evidence>